<feature type="coiled-coil region" evidence="1">
    <location>
        <begin position="126"/>
        <end position="211"/>
    </location>
</feature>
<proteinExistence type="predicted"/>
<keyword evidence="3" id="KW-1185">Reference proteome</keyword>
<evidence type="ECO:0000313" key="3">
    <source>
        <dbReference type="Proteomes" id="UP000021369"/>
    </source>
</evidence>
<protein>
    <recommendedName>
        <fullName evidence="4">DUF5082 domain-containing protein</fullName>
    </recommendedName>
</protein>
<dbReference type="PATRIC" id="fig|1341156.4.peg.1301"/>
<keyword evidence="1" id="KW-0175">Coiled coil</keyword>
<gene>
    <name evidence="2" type="ORF">RASY3_10000</name>
</gene>
<sequence length="217" mass="24364">MTSGEAHSCYLNAKSKYEEAISEKNACADSKYRQEILKREAQVRLNDFTADKNRYTTANETLVKANIRDKVDGDLNKVHTEMDDATSYFKTLGESSMGTIDLTKHIMNEDDKTHRKSVVGRIFTNIDSAKKKVENKITELEASIKKTNGEIDAAETEIRRLEGQISYWDGVKNEKSNEMEMYLSLERRLAAEEEEARRKAEREAAEAAAAAAAANAG</sequence>
<name>A0A011V4A7_RUMAL</name>
<evidence type="ECO:0008006" key="4">
    <source>
        <dbReference type="Google" id="ProtNLM"/>
    </source>
</evidence>
<comment type="caution">
    <text evidence="2">The sequence shown here is derived from an EMBL/GenBank/DDBJ whole genome shotgun (WGS) entry which is preliminary data.</text>
</comment>
<dbReference type="AlphaFoldDB" id="A0A011V4A7"/>
<dbReference type="EMBL" id="JEOB01000002">
    <property type="protein sequence ID" value="EXM40317.1"/>
    <property type="molecule type" value="Genomic_DNA"/>
</dbReference>
<evidence type="ECO:0000313" key="2">
    <source>
        <dbReference type="EMBL" id="EXM40317.1"/>
    </source>
</evidence>
<organism evidence="2 3">
    <name type="scientific">Ruminococcus albus SY3</name>
    <dbReference type="NCBI Taxonomy" id="1341156"/>
    <lineage>
        <taxon>Bacteria</taxon>
        <taxon>Bacillati</taxon>
        <taxon>Bacillota</taxon>
        <taxon>Clostridia</taxon>
        <taxon>Eubacteriales</taxon>
        <taxon>Oscillospiraceae</taxon>
        <taxon>Ruminococcus</taxon>
    </lineage>
</organism>
<dbReference type="RefSeq" id="WP_024856244.1">
    <property type="nucleotide sequence ID" value="NZ_JEOB01000002.1"/>
</dbReference>
<reference evidence="2 3" key="1">
    <citation type="submission" date="2013-06" db="EMBL/GenBank/DDBJ databases">
        <title>Rumen cellulosomics: divergent fiber-degrading strategies revealed by comparative genome-wide analysis of six Ruminococcal strains.</title>
        <authorList>
            <person name="Dassa B."/>
            <person name="Borovok I."/>
            <person name="Lamed R."/>
            <person name="Flint H."/>
            <person name="Yeoman C.J."/>
            <person name="White B."/>
            <person name="Bayer E.A."/>
        </authorList>
    </citation>
    <scope>NUCLEOTIDE SEQUENCE [LARGE SCALE GENOMIC DNA]</scope>
    <source>
        <strain evidence="2 3">SY3</strain>
    </source>
</reference>
<dbReference type="Proteomes" id="UP000021369">
    <property type="component" value="Unassembled WGS sequence"/>
</dbReference>
<evidence type="ECO:0000256" key="1">
    <source>
        <dbReference type="SAM" id="Coils"/>
    </source>
</evidence>
<accession>A0A011V4A7</accession>
<dbReference type="OrthoDB" id="1826995at2"/>